<keyword evidence="6" id="KW-1185">Reference proteome</keyword>
<dbReference type="GO" id="GO:0016301">
    <property type="term" value="F:kinase activity"/>
    <property type="evidence" value="ECO:0007669"/>
    <property type="project" value="UniProtKB-KW"/>
</dbReference>
<dbReference type="PANTHER" id="PTHR43320:SF2">
    <property type="entry name" value="2-DEHYDRO-3-DEOXYGLUCONOKINASE_2-DEHYDRO-3-DEOXYGALACTONOKINASE"/>
    <property type="match status" value="1"/>
</dbReference>
<evidence type="ECO:0000256" key="1">
    <source>
        <dbReference type="ARBA" id="ARBA00010688"/>
    </source>
</evidence>
<feature type="domain" description="Carbohydrate kinase PfkB" evidence="4">
    <location>
        <begin position="13"/>
        <end position="307"/>
    </location>
</feature>
<keyword evidence="2" id="KW-0808">Transferase</keyword>
<dbReference type="SUPFAM" id="SSF53613">
    <property type="entry name" value="Ribokinase-like"/>
    <property type="match status" value="1"/>
</dbReference>
<dbReference type="PROSITE" id="PS00584">
    <property type="entry name" value="PFKB_KINASES_2"/>
    <property type="match status" value="1"/>
</dbReference>
<evidence type="ECO:0000313" key="5">
    <source>
        <dbReference type="EMBL" id="MBO7748409.1"/>
    </source>
</evidence>
<dbReference type="InterPro" id="IPR029056">
    <property type="entry name" value="Ribokinase-like"/>
</dbReference>
<evidence type="ECO:0000259" key="4">
    <source>
        <dbReference type="Pfam" id="PF00294"/>
    </source>
</evidence>
<dbReference type="EMBL" id="JAGGDJ010000056">
    <property type="protein sequence ID" value="MBO7748409.1"/>
    <property type="molecule type" value="Genomic_DNA"/>
</dbReference>
<proteinExistence type="inferred from homology"/>
<dbReference type="InterPro" id="IPR052700">
    <property type="entry name" value="Carb_kinase_PfkB-like"/>
</dbReference>
<reference evidence="5 6" key="1">
    <citation type="submission" date="2021-03" db="EMBL/GenBank/DDBJ databases">
        <title>Paenibacillus artemisicola MWE-103 whole genome sequence.</title>
        <authorList>
            <person name="Ham Y.J."/>
        </authorList>
    </citation>
    <scope>NUCLEOTIDE SEQUENCE [LARGE SCALE GENOMIC DNA]</scope>
    <source>
        <strain evidence="5 6">MWE-103</strain>
    </source>
</reference>
<organism evidence="5 6">
    <name type="scientific">Paenibacillus artemisiicola</name>
    <dbReference type="NCBI Taxonomy" id="1172618"/>
    <lineage>
        <taxon>Bacteria</taxon>
        <taxon>Bacillati</taxon>
        <taxon>Bacillota</taxon>
        <taxon>Bacilli</taxon>
        <taxon>Bacillales</taxon>
        <taxon>Paenibacillaceae</taxon>
        <taxon>Paenibacillus</taxon>
    </lineage>
</organism>
<name>A0ABS3WJB5_9BACL</name>
<dbReference type="CDD" id="cd01166">
    <property type="entry name" value="KdgK"/>
    <property type="match status" value="1"/>
</dbReference>
<evidence type="ECO:0000313" key="6">
    <source>
        <dbReference type="Proteomes" id="UP000670947"/>
    </source>
</evidence>
<dbReference type="Pfam" id="PF00294">
    <property type="entry name" value="PfkB"/>
    <property type="match status" value="1"/>
</dbReference>
<dbReference type="InterPro" id="IPR011611">
    <property type="entry name" value="PfkB_dom"/>
</dbReference>
<evidence type="ECO:0000256" key="3">
    <source>
        <dbReference type="ARBA" id="ARBA00022777"/>
    </source>
</evidence>
<comment type="similarity">
    <text evidence="1">Belongs to the carbohydrate kinase PfkB family.</text>
</comment>
<dbReference type="Gene3D" id="3.40.1190.20">
    <property type="match status" value="1"/>
</dbReference>
<comment type="caution">
    <text evidence="5">The sequence shown here is derived from an EMBL/GenBank/DDBJ whole genome shotgun (WGS) entry which is preliminary data.</text>
</comment>
<accession>A0ABS3WJB5</accession>
<evidence type="ECO:0000256" key="2">
    <source>
        <dbReference type="ARBA" id="ARBA00022679"/>
    </source>
</evidence>
<dbReference type="PANTHER" id="PTHR43320">
    <property type="entry name" value="SUGAR KINASE"/>
    <property type="match status" value="1"/>
</dbReference>
<sequence>MEGIRLSNTQAPDLLTFGETMALFMPQEYRSLEQASSLEQSFGGAESNVAIGVARLGCSAGWFGALGDDPFGRMIRKRVRGEGVDVSRSKLVPDAPTGMMFRETVAGKLAVHYYRKHSAASRMTPGDLDLDYIKGCKILHVTGITPALSDNCRETLLAAVSAAKAAGARISFDPNLRLKLWTIEEARRVVLPLAEQADYFLPGWDELRLLYETDNFAEAKERLSRLNAVSIVKGVGDTTVVLENGDSLEIPFYPADKVVDTVGAGDAFCSGFLAGLLKGMTPAEAVRLGSINGSLVVQMRGDWEALPDWETASRRLSDKGWVER</sequence>
<gene>
    <name evidence="5" type="ORF">I8J29_29910</name>
</gene>
<dbReference type="RefSeq" id="WP_208850971.1">
    <property type="nucleotide sequence ID" value="NZ_JAGGDJ010000056.1"/>
</dbReference>
<keyword evidence="3 5" id="KW-0418">Kinase</keyword>
<protein>
    <submittedName>
        <fullName evidence="5">Sugar kinase</fullName>
    </submittedName>
</protein>
<dbReference type="InterPro" id="IPR002173">
    <property type="entry name" value="Carboh/pur_kinase_PfkB_CS"/>
</dbReference>
<dbReference type="Proteomes" id="UP000670947">
    <property type="component" value="Unassembled WGS sequence"/>
</dbReference>